<evidence type="ECO:0000313" key="3">
    <source>
        <dbReference type="Proteomes" id="UP001396334"/>
    </source>
</evidence>
<name>A0ABR2QBR4_9ROSI</name>
<dbReference type="EMBL" id="JBBPBN010000042">
    <property type="protein sequence ID" value="KAK8998079.1"/>
    <property type="molecule type" value="Genomic_DNA"/>
</dbReference>
<sequence length="385" mass="41448">MSQHPLEGLTAGSTQGDGTSPGKPPERMLAPSGVQGGVTDARGLDLTTGENTHVVGNCCVMTDMDARVTHVVDLEKDRPSESAIAVTHDTIVSEPETRYGPWIQLAPRKTRRNVLRKEGTRVGDGTLSRVIEDNRFDVLSVEDDSAAAQGGGSVEVSSVSSVPKTHRPTSGLTGSNGKGNGGVSKLDKIRLGKVVIVTNGGTGGDRSVNVLLVKDVGQNSGSNEECQRGDKHGDSTGKVDRALEVASDGVVVSVPVTLNPSHNTAVRVLNRVELGERVVSLEENMAAYDELALMEQVTENRLTKVKWLVRKSPYPQWRATTVRTENKPPTKVHIGDWVDGVIKDLQAPKESSMRKSSNITDTHKTVDGEVHWRSNLAFARDRVFQ</sequence>
<evidence type="ECO:0000256" key="1">
    <source>
        <dbReference type="SAM" id="MobiDB-lite"/>
    </source>
</evidence>
<organism evidence="2 3">
    <name type="scientific">Hibiscus sabdariffa</name>
    <name type="common">roselle</name>
    <dbReference type="NCBI Taxonomy" id="183260"/>
    <lineage>
        <taxon>Eukaryota</taxon>
        <taxon>Viridiplantae</taxon>
        <taxon>Streptophyta</taxon>
        <taxon>Embryophyta</taxon>
        <taxon>Tracheophyta</taxon>
        <taxon>Spermatophyta</taxon>
        <taxon>Magnoliopsida</taxon>
        <taxon>eudicotyledons</taxon>
        <taxon>Gunneridae</taxon>
        <taxon>Pentapetalae</taxon>
        <taxon>rosids</taxon>
        <taxon>malvids</taxon>
        <taxon>Malvales</taxon>
        <taxon>Malvaceae</taxon>
        <taxon>Malvoideae</taxon>
        <taxon>Hibiscus</taxon>
    </lineage>
</organism>
<gene>
    <name evidence="2" type="ORF">V6N11_012611</name>
</gene>
<feature type="region of interest" description="Disordered" evidence="1">
    <location>
        <begin position="1"/>
        <end position="49"/>
    </location>
</feature>
<dbReference type="Proteomes" id="UP001396334">
    <property type="component" value="Unassembled WGS sequence"/>
</dbReference>
<feature type="region of interest" description="Disordered" evidence="1">
    <location>
        <begin position="147"/>
        <end position="184"/>
    </location>
</feature>
<protein>
    <submittedName>
        <fullName evidence="2">Uncharacterized protein</fullName>
    </submittedName>
</protein>
<proteinExistence type="predicted"/>
<reference evidence="2 3" key="1">
    <citation type="journal article" date="2024" name="G3 (Bethesda)">
        <title>Genome assembly of Hibiscus sabdariffa L. provides insights into metabolisms of medicinal natural products.</title>
        <authorList>
            <person name="Kim T."/>
        </authorList>
    </citation>
    <scope>NUCLEOTIDE SEQUENCE [LARGE SCALE GENOMIC DNA]</scope>
    <source>
        <strain evidence="2">TK-2024</strain>
        <tissue evidence="2">Old leaves</tissue>
    </source>
</reference>
<evidence type="ECO:0000313" key="2">
    <source>
        <dbReference type="EMBL" id="KAK8998079.1"/>
    </source>
</evidence>
<accession>A0ABR2QBR4</accession>
<comment type="caution">
    <text evidence="2">The sequence shown here is derived from an EMBL/GenBank/DDBJ whole genome shotgun (WGS) entry which is preliminary data.</text>
</comment>
<keyword evidence="3" id="KW-1185">Reference proteome</keyword>